<dbReference type="AlphaFoldDB" id="A0A7I7JYT7"/>
<keyword evidence="4" id="KW-1185">Reference proteome</keyword>
<organism evidence="3 4">
    <name type="scientific">Mycolicibacterium duvalii</name>
    <dbReference type="NCBI Taxonomy" id="39688"/>
    <lineage>
        <taxon>Bacteria</taxon>
        <taxon>Bacillati</taxon>
        <taxon>Actinomycetota</taxon>
        <taxon>Actinomycetes</taxon>
        <taxon>Mycobacteriales</taxon>
        <taxon>Mycobacteriaceae</taxon>
        <taxon>Mycolicibacterium</taxon>
    </lineage>
</organism>
<protein>
    <recommendedName>
        <fullName evidence="2">Aldehyde dehydrogenase domain-containing protein</fullName>
    </recommendedName>
</protein>
<accession>A0A7I7JYT7</accession>
<evidence type="ECO:0000313" key="3">
    <source>
        <dbReference type="EMBL" id="BBX17015.1"/>
    </source>
</evidence>
<dbReference type="EMBL" id="AP022563">
    <property type="protein sequence ID" value="BBX17015.1"/>
    <property type="molecule type" value="Genomic_DNA"/>
</dbReference>
<dbReference type="InterPro" id="IPR016161">
    <property type="entry name" value="Ald_DH/histidinol_DH"/>
</dbReference>
<dbReference type="PANTHER" id="PTHR42804">
    <property type="entry name" value="ALDEHYDE DEHYDROGENASE"/>
    <property type="match status" value="1"/>
</dbReference>
<dbReference type="Gene3D" id="3.40.309.10">
    <property type="entry name" value="Aldehyde Dehydrogenase, Chain A, domain 2"/>
    <property type="match status" value="1"/>
</dbReference>
<proteinExistence type="inferred from homology"/>
<evidence type="ECO:0000313" key="4">
    <source>
        <dbReference type="Proteomes" id="UP000467006"/>
    </source>
</evidence>
<evidence type="ECO:0000259" key="2">
    <source>
        <dbReference type="Pfam" id="PF00171"/>
    </source>
</evidence>
<evidence type="ECO:0000256" key="1">
    <source>
        <dbReference type="ARBA" id="ARBA00009986"/>
    </source>
</evidence>
<dbReference type="Pfam" id="PF00171">
    <property type="entry name" value="Aldedh"/>
    <property type="match status" value="1"/>
</dbReference>
<dbReference type="InterPro" id="IPR016163">
    <property type="entry name" value="Ald_DH_C"/>
</dbReference>
<dbReference type="KEGG" id="mdu:MDUV_18750"/>
<dbReference type="InterPro" id="IPR015590">
    <property type="entry name" value="Aldehyde_DH_dom"/>
</dbReference>
<comment type="similarity">
    <text evidence="1">Belongs to the aldehyde dehydrogenase family.</text>
</comment>
<dbReference type="Proteomes" id="UP000467006">
    <property type="component" value="Chromosome"/>
</dbReference>
<dbReference type="GO" id="GO:0016620">
    <property type="term" value="F:oxidoreductase activity, acting on the aldehyde or oxo group of donors, NAD or NADP as acceptor"/>
    <property type="evidence" value="ECO:0007669"/>
    <property type="project" value="InterPro"/>
</dbReference>
<reference evidence="3 4" key="1">
    <citation type="journal article" date="2019" name="Emerg. Microbes Infect.">
        <title>Comprehensive subspecies identification of 175 nontuberculous mycobacteria species based on 7547 genomic profiles.</title>
        <authorList>
            <person name="Matsumoto Y."/>
            <person name="Kinjo T."/>
            <person name="Motooka D."/>
            <person name="Nabeya D."/>
            <person name="Jung N."/>
            <person name="Uechi K."/>
            <person name="Horii T."/>
            <person name="Iida T."/>
            <person name="Fujita J."/>
            <person name="Nakamura S."/>
        </authorList>
    </citation>
    <scope>NUCLEOTIDE SEQUENCE [LARGE SCALE GENOMIC DNA]</scope>
    <source>
        <strain evidence="3 4">JCM 6396</strain>
    </source>
</reference>
<name>A0A7I7JYT7_9MYCO</name>
<sequence length="59" mass="6455">MVGGFYLHLTVFADVDRASELAQNQVFGPVHSINPFDNDEHAIEIANSTSYGQGIARSF</sequence>
<feature type="domain" description="Aldehyde dehydrogenase" evidence="2">
    <location>
        <begin position="4"/>
        <end position="53"/>
    </location>
</feature>
<gene>
    <name evidence="3" type="ORF">MDUV_18750</name>
</gene>
<dbReference type="SUPFAM" id="SSF53720">
    <property type="entry name" value="ALDH-like"/>
    <property type="match status" value="1"/>
</dbReference>
<dbReference type="PANTHER" id="PTHR42804:SF1">
    <property type="entry name" value="ALDEHYDE DEHYDROGENASE-RELATED"/>
    <property type="match status" value="1"/>
</dbReference>